<protein>
    <submittedName>
        <fullName evidence="1">Uncharacterized protein</fullName>
    </submittedName>
</protein>
<reference evidence="1" key="1">
    <citation type="journal article" date="2015" name="Nature">
        <title>Complex archaea that bridge the gap between prokaryotes and eukaryotes.</title>
        <authorList>
            <person name="Spang A."/>
            <person name="Saw J.H."/>
            <person name="Jorgensen S.L."/>
            <person name="Zaremba-Niedzwiedzka K."/>
            <person name="Martijn J."/>
            <person name="Lind A.E."/>
            <person name="van Eijk R."/>
            <person name="Schleper C."/>
            <person name="Guy L."/>
            <person name="Ettema T.J."/>
        </authorList>
    </citation>
    <scope>NUCLEOTIDE SEQUENCE</scope>
</reference>
<evidence type="ECO:0000313" key="1">
    <source>
        <dbReference type="EMBL" id="KKM68734.1"/>
    </source>
</evidence>
<sequence>MNIKDLTLEELKVCALLYENIGSILRPLEIILYTDLDIDIAKHLNIPVDKVKEIQFKQHNTILKGQWHEKEYYTAPQIVIQSLTDKKLLLEQEEDDQKFYTLNRSEDLKEFFKELEVQIALGSIHYDFE</sequence>
<comment type="caution">
    <text evidence="1">The sequence shown here is derived from an EMBL/GenBank/DDBJ whole genome shotgun (WGS) entry which is preliminary data.</text>
</comment>
<dbReference type="EMBL" id="LAZR01010117">
    <property type="protein sequence ID" value="KKM68734.1"/>
    <property type="molecule type" value="Genomic_DNA"/>
</dbReference>
<proteinExistence type="predicted"/>
<organism evidence="1">
    <name type="scientific">marine sediment metagenome</name>
    <dbReference type="NCBI Taxonomy" id="412755"/>
    <lineage>
        <taxon>unclassified sequences</taxon>
        <taxon>metagenomes</taxon>
        <taxon>ecological metagenomes</taxon>
    </lineage>
</organism>
<name>A0A0F9JFX1_9ZZZZ</name>
<dbReference type="AlphaFoldDB" id="A0A0F9JFX1"/>
<accession>A0A0F9JFX1</accession>
<gene>
    <name evidence="1" type="ORF">LCGC14_1457920</name>
</gene>